<organism evidence="3 4">
    <name type="scientific">Paenibacillus glycanilyticus</name>
    <dbReference type="NCBI Taxonomy" id="126569"/>
    <lineage>
        <taxon>Bacteria</taxon>
        <taxon>Bacillati</taxon>
        <taxon>Bacillota</taxon>
        <taxon>Bacilli</taxon>
        <taxon>Bacillales</taxon>
        <taxon>Paenibacillaceae</taxon>
        <taxon>Paenibacillus</taxon>
    </lineage>
</organism>
<feature type="transmembrane region" description="Helical" evidence="1">
    <location>
        <begin position="90"/>
        <end position="112"/>
    </location>
</feature>
<evidence type="ECO:0000313" key="3">
    <source>
        <dbReference type="EMBL" id="GLX67912.1"/>
    </source>
</evidence>
<name>A0ABQ6GFT6_9BACL</name>
<dbReference type="PANTHER" id="PTHR36834:SF1">
    <property type="entry name" value="INTEGRAL MEMBRANE PROTEIN"/>
    <property type="match status" value="1"/>
</dbReference>
<gene>
    <name evidence="3" type="ORF">MU1_22570</name>
</gene>
<proteinExistence type="predicted"/>
<dbReference type="Proteomes" id="UP001157114">
    <property type="component" value="Unassembled WGS sequence"/>
</dbReference>
<dbReference type="PANTHER" id="PTHR36834">
    <property type="entry name" value="MEMBRANE PROTEIN-RELATED"/>
    <property type="match status" value="1"/>
</dbReference>
<dbReference type="InterPro" id="IPR006976">
    <property type="entry name" value="VanZ-like"/>
</dbReference>
<sequence length="118" mass="13859">MQFAGRMYNLYPFRTISTYFIDREHYNLDILIKNLLGNVVMLAPLGFLMPVMFKIYRRTFHFFTFIFILNLSIEILQIALKLGSFDVDDLILNCTGAMMAYGLTRLLLTAFIKKEREV</sequence>
<accession>A0ABQ6GFT6</accession>
<keyword evidence="1" id="KW-0472">Membrane</keyword>
<keyword evidence="4" id="KW-1185">Reference proteome</keyword>
<feature type="domain" description="VanZ-like" evidence="2">
    <location>
        <begin position="5"/>
        <end position="107"/>
    </location>
</feature>
<comment type="caution">
    <text evidence="3">The sequence shown here is derived from an EMBL/GenBank/DDBJ whole genome shotgun (WGS) entry which is preliminary data.</text>
</comment>
<feature type="transmembrane region" description="Helical" evidence="1">
    <location>
        <begin position="60"/>
        <end position="78"/>
    </location>
</feature>
<keyword evidence="1" id="KW-1133">Transmembrane helix</keyword>
<evidence type="ECO:0000256" key="1">
    <source>
        <dbReference type="SAM" id="Phobius"/>
    </source>
</evidence>
<dbReference type="Pfam" id="PF04892">
    <property type="entry name" value="VanZ"/>
    <property type="match status" value="1"/>
</dbReference>
<feature type="transmembrane region" description="Helical" evidence="1">
    <location>
        <begin position="35"/>
        <end position="53"/>
    </location>
</feature>
<dbReference type="EMBL" id="BSSQ01000010">
    <property type="protein sequence ID" value="GLX67912.1"/>
    <property type="molecule type" value="Genomic_DNA"/>
</dbReference>
<reference evidence="3 4" key="1">
    <citation type="submission" date="2023-03" db="EMBL/GenBank/DDBJ databases">
        <title>Draft genome sequence of the bacteria which degrade cell wall of Tricholomamatutake.</title>
        <authorList>
            <person name="Konishi Y."/>
            <person name="Fukuta Y."/>
            <person name="Shirasaka N."/>
        </authorList>
    </citation>
    <scope>NUCLEOTIDE SEQUENCE [LARGE SCALE GENOMIC DNA]</scope>
    <source>
        <strain evidence="4">mu1</strain>
    </source>
</reference>
<evidence type="ECO:0000313" key="4">
    <source>
        <dbReference type="Proteomes" id="UP001157114"/>
    </source>
</evidence>
<protein>
    <recommendedName>
        <fullName evidence="2">VanZ-like domain-containing protein</fullName>
    </recommendedName>
</protein>
<dbReference type="InterPro" id="IPR053150">
    <property type="entry name" value="Teicoplanin_resist-assoc"/>
</dbReference>
<keyword evidence="1" id="KW-0812">Transmembrane</keyword>
<evidence type="ECO:0000259" key="2">
    <source>
        <dbReference type="Pfam" id="PF04892"/>
    </source>
</evidence>